<proteinExistence type="predicted"/>
<dbReference type="GO" id="GO:0016874">
    <property type="term" value="F:ligase activity"/>
    <property type="evidence" value="ECO:0007669"/>
    <property type="project" value="UniProtKB-KW"/>
</dbReference>
<dbReference type="InterPro" id="IPR020845">
    <property type="entry name" value="AMP-binding_CS"/>
</dbReference>
<reference evidence="4 5" key="1">
    <citation type="submission" date="2018-05" db="EMBL/GenBank/DDBJ databases">
        <authorList>
            <person name="Zhang Y.-J."/>
        </authorList>
    </citation>
    <scope>NUCLEOTIDE SEQUENCE [LARGE SCALE GENOMIC DNA]</scope>
    <source>
        <strain evidence="4 5">CY04</strain>
    </source>
</reference>
<dbReference type="InterPro" id="IPR000873">
    <property type="entry name" value="AMP-dep_synth/lig_dom"/>
</dbReference>
<dbReference type="Gene3D" id="3.40.50.12780">
    <property type="entry name" value="N-terminal domain of ligase-like"/>
    <property type="match status" value="1"/>
</dbReference>
<evidence type="ECO:0000259" key="3">
    <source>
        <dbReference type="Pfam" id="PF13193"/>
    </source>
</evidence>
<comment type="caution">
    <text evidence="4">The sequence shown here is derived from an EMBL/GenBank/DDBJ whole genome shotgun (WGS) entry which is preliminary data.</text>
</comment>
<dbReference type="PANTHER" id="PTHR43352">
    <property type="entry name" value="ACETYL-COA SYNTHETASE"/>
    <property type="match status" value="1"/>
</dbReference>
<evidence type="ECO:0000259" key="2">
    <source>
        <dbReference type="Pfam" id="PF00501"/>
    </source>
</evidence>
<sequence length="540" mass="58874">MLGPTGHVDTFSRDGLPPVELQPDYLLDGFDYPDHLNVGYELTDAMVAKGFGDNTALIGNGRRRTYKELTDWTNRLAHVLVEDMGVQPGNRVLIRSANNPAMVACWLAATKVGAVVVNTMPMLRSGEIGQIVDKAEITHALCDTRLMDDLVKCQKASKHLKHVMGFDGTMNHSADLDHLALEKPVQFETVKTGRDDVALLGFTSGTTGEPKATMHFHRDLLIIADGYAKEVLNVQPTDVFVGSPPLSFTFGLGGLAIFPLRFGAAATLLENASPPSLIEIIQQYKATICFTAPTAYRVMLAAMEKGADLSSLRAAVSAGETLPAPIYHDWIRKTGKTMLDGIGATELLHIFVSNRFEDHMPGCTGKTVGSYEARIVDADMNDVPQGETGRLAVRGPTGCRYLNDARQTAYVREGWNITGDSFTMDEDGYLHFAARNDDMIISSGYNIAGPEVEAALLGHPAVSECAVVGAPDEDRGMLVEAHVVLKPDNSATDEMRKILQDHVKDTIAPYKYPRSIKFRETLPKTATGKIQRFLLREADA</sequence>
<evidence type="ECO:0000256" key="1">
    <source>
        <dbReference type="ARBA" id="ARBA00022598"/>
    </source>
</evidence>
<organism evidence="4 5">
    <name type="scientific">Parasedimentitalea denitrificans</name>
    <dbReference type="NCBI Taxonomy" id="2211118"/>
    <lineage>
        <taxon>Bacteria</taxon>
        <taxon>Pseudomonadati</taxon>
        <taxon>Pseudomonadota</taxon>
        <taxon>Alphaproteobacteria</taxon>
        <taxon>Rhodobacterales</taxon>
        <taxon>Paracoccaceae</taxon>
        <taxon>Parasedimentitalea</taxon>
    </lineage>
</organism>
<protein>
    <submittedName>
        <fullName evidence="4">2-aminobenzoate-CoA ligase</fullName>
    </submittedName>
</protein>
<gene>
    <name evidence="4" type="ORF">DL239_02130</name>
</gene>
<feature type="domain" description="AMP-binding enzyme C-terminal" evidence="3">
    <location>
        <begin position="451"/>
        <end position="529"/>
    </location>
</feature>
<feature type="domain" description="AMP-dependent synthetase/ligase" evidence="2">
    <location>
        <begin position="48"/>
        <end position="397"/>
    </location>
</feature>
<dbReference type="Pfam" id="PF00501">
    <property type="entry name" value="AMP-binding"/>
    <property type="match status" value="1"/>
</dbReference>
<accession>A0ABX0W299</accession>
<dbReference type="PROSITE" id="PS00455">
    <property type="entry name" value="AMP_BINDING"/>
    <property type="match status" value="1"/>
</dbReference>
<name>A0ABX0W299_9RHOB</name>
<keyword evidence="1 4" id="KW-0436">Ligase</keyword>
<dbReference type="SUPFAM" id="SSF56801">
    <property type="entry name" value="Acetyl-CoA synthetase-like"/>
    <property type="match status" value="1"/>
</dbReference>
<dbReference type="RefSeq" id="WP_167681756.1">
    <property type="nucleotide sequence ID" value="NZ_QHLQ01000001.1"/>
</dbReference>
<dbReference type="InterPro" id="IPR042099">
    <property type="entry name" value="ANL_N_sf"/>
</dbReference>
<dbReference type="InterPro" id="IPR045851">
    <property type="entry name" value="AMP-bd_C_sf"/>
</dbReference>
<dbReference type="InterPro" id="IPR025110">
    <property type="entry name" value="AMP-bd_C"/>
</dbReference>
<dbReference type="Proteomes" id="UP001429564">
    <property type="component" value="Unassembled WGS sequence"/>
</dbReference>
<keyword evidence="5" id="KW-1185">Reference proteome</keyword>
<dbReference type="Pfam" id="PF13193">
    <property type="entry name" value="AMP-binding_C"/>
    <property type="match status" value="1"/>
</dbReference>
<evidence type="ECO:0000313" key="5">
    <source>
        <dbReference type="Proteomes" id="UP001429564"/>
    </source>
</evidence>
<dbReference type="PANTHER" id="PTHR43352:SF1">
    <property type="entry name" value="ANTHRANILATE--COA LIGASE"/>
    <property type="match status" value="1"/>
</dbReference>
<dbReference type="EMBL" id="QHLQ01000001">
    <property type="protein sequence ID" value="NIZ59768.1"/>
    <property type="molecule type" value="Genomic_DNA"/>
</dbReference>
<dbReference type="Gene3D" id="3.30.300.30">
    <property type="match status" value="1"/>
</dbReference>
<evidence type="ECO:0000313" key="4">
    <source>
        <dbReference type="EMBL" id="NIZ59768.1"/>
    </source>
</evidence>